<dbReference type="Proteomes" id="UP000292298">
    <property type="component" value="Unassembled WGS sequence"/>
</dbReference>
<dbReference type="EMBL" id="SHLI01000001">
    <property type="protein sequence ID" value="RZU98250.1"/>
    <property type="molecule type" value="Genomic_DNA"/>
</dbReference>
<sequence>MTETSLAIIGAGLAGVTAARVARENGVTPLILEASDRIGGRIEGLRTDDGRLVGDLGPSWVWPPFQPVIERWLERLETPVFDQYERGDAVLDGFAAEPFRHQLPGQYGMARIVGGPSRLVEVMAAPLAADRFRYRQTVQSIATRADGRLQIDTEAGATVIADQVLIAAPPRLVAERITLPAGIDRAVVQALAQLPTWMAAQAKAVIRYSSPFWRDQGLSGRIASRIGPLFEAHDHTSADGDAALFGFVSTPLSERDPATLRRAIVEQLTRCLGPDAARPDAVVLRDWALDPAICSTADRNEPPAHPSVGPAILRSPHLDGRLWFCGAETADQSPGLIEGALVAGENAASAALAQRPNAA</sequence>
<dbReference type="InterPro" id="IPR050703">
    <property type="entry name" value="Flavin_MAO"/>
</dbReference>
<accession>A0A4Q8CZB1</accession>
<dbReference type="InterPro" id="IPR036188">
    <property type="entry name" value="FAD/NAD-bd_sf"/>
</dbReference>
<dbReference type="AlphaFoldDB" id="A0A4Q8CZB1"/>
<dbReference type="RefSeq" id="WP_130502584.1">
    <property type="nucleotide sequence ID" value="NZ_SHLI01000001.1"/>
</dbReference>
<dbReference type="InterPro" id="IPR002937">
    <property type="entry name" value="Amino_oxidase"/>
</dbReference>
<keyword evidence="4" id="KW-1185">Reference proteome</keyword>
<dbReference type="PANTHER" id="PTHR43563:SF1">
    <property type="entry name" value="AMINE OXIDASE [FLAVIN-CONTAINING] B"/>
    <property type="match status" value="1"/>
</dbReference>
<dbReference type="OrthoDB" id="337830at2"/>
<dbReference type="GO" id="GO:0016491">
    <property type="term" value="F:oxidoreductase activity"/>
    <property type="evidence" value="ECO:0007669"/>
    <property type="project" value="InterPro"/>
</dbReference>
<reference evidence="3 4" key="1">
    <citation type="submission" date="2019-02" db="EMBL/GenBank/DDBJ databases">
        <title>Genomic Encyclopedia of Type Strains, Phase IV (KMG-IV): sequencing the most valuable type-strain genomes for metagenomic binning, comparative biology and taxonomic classification.</title>
        <authorList>
            <person name="Goeker M."/>
        </authorList>
    </citation>
    <scope>NUCLEOTIDE SEQUENCE [LARGE SCALE GENOMIC DNA]</scope>
    <source>
        <strain evidence="3 4">DSM 21056</strain>
    </source>
</reference>
<dbReference type="PANTHER" id="PTHR43563">
    <property type="entry name" value="AMINE OXIDASE"/>
    <property type="match status" value="1"/>
</dbReference>
<evidence type="ECO:0000313" key="3">
    <source>
        <dbReference type="EMBL" id="RZU98250.1"/>
    </source>
</evidence>
<comment type="caution">
    <text evidence="3">The sequence shown here is derived from an EMBL/GenBank/DDBJ whole genome shotgun (WGS) entry which is preliminary data.</text>
</comment>
<feature type="domain" description="Amine oxidase" evidence="2">
    <location>
        <begin position="74"/>
        <end position="351"/>
    </location>
</feature>
<dbReference type="SUPFAM" id="SSF51905">
    <property type="entry name" value="FAD/NAD(P)-binding domain"/>
    <property type="match status" value="1"/>
</dbReference>
<evidence type="ECO:0000313" key="4">
    <source>
        <dbReference type="Proteomes" id="UP000292298"/>
    </source>
</evidence>
<organism evidence="3 4">
    <name type="scientific">Spiribacter vilamensis</name>
    <dbReference type="NCBI Taxonomy" id="531306"/>
    <lineage>
        <taxon>Bacteria</taxon>
        <taxon>Pseudomonadati</taxon>
        <taxon>Pseudomonadota</taxon>
        <taxon>Gammaproteobacteria</taxon>
        <taxon>Chromatiales</taxon>
        <taxon>Ectothiorhodospiraceae</taxon>
        <taxon>Spiribacter</taxon>
    </lineage>
</organism>
<evidence type="ECO:0000256" key="1">
    <source>
        <dbReference type="ARBA" id="ARBA00005995"/>
    </source>
</evidence>
<dbReference type="Gene3D" id="3.50.50.60">
    <property type="entry name" value="FAD/NAD(P)-binding domain"/>
    <property type="match status" value="2"/>
</dbReference>
<evidence type="ECO:0000259" key="2">
    <source>
        <dbReference type="Pfam" id="PF01593"/>
    </source>
</evidence>
<comment type="similarity">
    <text evidence="1">Belongs to the flavin monoamine oxidase family.</text>
</comment>
<name>A0A4Q8CZB1_9GAMM</name>
<gene>
    <name evidence="3" type="ORF">EV698_0494</name>
</gene>
<protein>
    <submittedName>
        <fullName evidence="3">Monoamine oxidase</fullName>
    </submittedName>
</protein>
<dbReference type="SUPFAM" id="SSF54373">
    <property type="entry name" value="FAD-linked reductases, C-terminal domain"/>
    <property type="match status" value="1"/>
</dbReference>
<proteinExistence type="inferred from homology"/>
<dbReference type="Pfam" id="PF01593">
    <property type="entry name" value="Amino_oxidase"/>
    <property type="match status" value="1"/>
</dbReference>